<dbReference type="RefSeq" id="WP_337717327.1">
    <property type="nucleotide sequence ID" value="NZ_JBBEUB010000007.1"/>
</dbReference>
<name>A0ABU8NR56_9SPHI</name>
<dbReference type="Pfam" id="PF14257">
    <property type="entry name" value="DUF4349"/>
    <property type="match status" value="1"/>
</dbReference>
<comment type="caution">
    <text evidence="3">The sequence shown here is derived from an EMBL/GenBank/DDBJ whole genome shotgun (WGS) entry which is preliminary data.</text>
</comment>
<evidence type="ECO:0000313" key="3">
    <source>
        <dbReference type="EMBL" id="MEJ2904744.1"/>
    </source>
</evidence>
<keyword evidence="1" id="KW-0812">Transmembrane</keyword>
<feature type="transmembrane region" description="Helical" evidence="1">
    <location>
        <begin position="250"/>
        <end position="271"/>
    </location>
</feature>
<keyword evidence="1" id="KW-0472">Membrane</keyword>
<proteinExistence type="predicted"/>
<dbReference type="InterPro" id="IPR025645">
    <property type="entry name" value="DUF4349"/>
</dbReference>
<evidence type="ECO:0000256" key="1">
    <source>
        <dbReference type="SAM" id="Phobius"/>
    </source>
</evidence>
<reference evidence="3 4" key="1">
    <citation type="submission" date="2024-03" db="EMBL/GenBank/DDBJ databases">
        <title>Sequence of Lycoming College Course Isolates.</title>
        <authorList>
            <person name="Plotts O."/>
            <person name="Newman J."/>
        </authorList>
    </citation>
    <scope>NUCLEOTIDE SEQUENCE [LARGE SCALE GENOMIC DNA]</scope>
    <source>
        <strain evidence="3 4">CJB-3</strain>
    </source>
</reference>
<feature type="domain" description="DUF4349" evidence="2">
    <location>
        <begin position="45"/>
        <end position="268"/>
    </location>
</feature>
<evidence type="ECO:0000259" key="2">
    <source>
        <dbReference type="Pfam" id="PF14257"/>
    </source>
</evidence>
<sequence length="287" mass="32849">MKKYLIYCVFAIAMFSCNSNKDSKLENSDSASANLEATDSLLAEKIIKTADMRFRVKDVQNTKEKLSSAIKAEGGTIAEFTVQSNIQQTEKVKYSTDSLLELTSYRTEGFIIAKVPSDKLDEFTNKVAKFAVFIDQQSLKMDDQSIVYLSNKLKNENRVEAVEQLNKHANKKSNNVETSLSLKDDYVDKKIENLMIDSKVQYSTITLNFYQNNTVKSILVGNDDLYSYRPNFFTRLGLSFQNGWYIFKEVILVAMNLWVWILIGTAAYFGFKYYRKRKVVNANQVTA</sequence>
<protein>
    <submittedName>
        <fullName evidence="3">DUF4349 domain-containing protein</fullName>
    </submittedName>
</protein>
<keyword evidence="4" id="KW-1185">Reference proteome</keyword>
<dbReference type="PROSITE" id="PS51257">
    <property type="entry name" value="PROKAR_LIPOPROTEIN"/>
    <property type="match status" value="1"/>
</dbReference>
<dbReference type="Proteomes" id="UP001378956">
    <property type="component" value="Unassembled WGS sequence"/>
</dbReference>
<gene>
    <name evidence="3" type="ORF">WAE58_20035</name>
</gene>
<evidence type="ECO:0000313" key="4">
    <source>
        <dbReference type="Proteomes" id="UP001378956"/>
    </source>
</evidence>
<keyword evidence="1" id="KW-1133">Transmembrane helix</keyword>
<accession>A0ABU8NR56</accession>
<organism evidence="3 4">
    <name type="scientific">Pedobacter panaciterrae</name>
    <dbReference type="NCBI Taxonomy" id="363849"/>
    <lineage>
        <taxon>Bacteria</taxon>
        <taxon>Pseudomonadati</taxon>
        <taxon>Bacteroidota</taxon>
        <taxon>Sphingobacteriia</taxon>
        <taxon>Sphingobacteriales</taxon>
        <taxon>Sphingobacteriaceae</taxon>
        <taxon>Pedobacter</taxon>
    </lineage>
</organism>
<dbReference type="EMBL" id="JBBEUB010000007">
    <property type="protein sequence ID" value="MEJ2904744.1"/>
    <property type="molecule type" value="Genomic_DNA"/>
</dbReference>